<organism evidence="9 10">
    <name type="scientific">Paenibacillus enshidis</name>
    <dbReference type="NCBI Taxonomy" id="1458439"/>
    <lineage>
        <taxon>Bacteria</taxon>
        <taxon>Bacillati</taxon>
        <taxon>Bacillota</taxon>
        <taxon>Bacilli</taxon>
        <taxon>Bacillales</taxon>
        <taxon>Paenibacillaceae</taxon>
        <taxon>Paenibacillus</taxon>
    </lineage>
</organism>
<dbReference type="Pfam" id="PF03320">
    <property type="entry name" value="FBPase_glpX"/>
    <property type="match status" value="1"/>
</dbReference>
<dbReference type="PIRSF" id="PIRSF004532">
    <property type="entry name" value="GlpX"/>
    <property type="match status" value="1"/>
</dbReference>
<dbReference type="PANTHER" id="PTHR30447">
    <property type="entry name" value="FRUCTOSE-1,6-BISPHOSPHATASE CLASS 2"/>
    <property type="match status" value="1"/>
</dbReference>
<dbReference type="GO" id="GO:0042132">
    <property type="term" value="F:fructose 1,6-bisphosphate 1-phosphatase activity"/>
    <property type="evidence" value="ECO:0007669"/>
    <property type="project" value="UniProtKB-EC"/>
</dbReference>
<keyword evidence="6 8" id="KW-0119">Carbohydrate metabolism</keyword>
<reference evidence="9 10" key="1">
    <citation type="submission" date="2024-09" db="EMBL/GenBank/DDBJ databases">
        <title>Paenibacillus zeirhizospherea sp. nov., isolated from surface of the maize (Zea mays) roots in a horticulture field, Hungary.</title>
        <authorList>
            <person name="Marton D."/>
            <person name="Farkas M."/>
            <person name="Bedics A."/>
            <person name="Toth E."/>
            <person name="Tancsics A."/>
            <person name="Boka K."/>
            <person name="Maroti G."/>
            <person name="Kriszt B."/>
            <person name="Cserhati M."/>
        </authorList>
    </citation>
    <scope>NUCLEOTIDE SEQUENCE [LARGE SCALE GENOMIC DNA]</scope>
    <source>
        <strain evidence="9 10">KCTC 33519</strain>
    </source>
</reference>
<dbReference type="EMBL" id="JBHHMI010000002">
    <property type="protein sequence ID" value="MFB5265867.1"/>
    <property type="molecule type" value="Genomic_DNA"/>
</dbReference>
<name>A0ABV5ANV5_9BACL</name>
<dbReference type="Proteomes" id="UP001580346">
    <property type="component" value="Unassembled WGS sequence"/>
</dbReference>
<evidence type="ECO:0000256" key="7">
    <source>
        <dbReference type="ARBA" id="ARBA00024331"/>
    </source>
</evidence>
<evidence type="ECO:0000256" key="3">
    <source>
        <dbReference type="ARBA" id="ARBA00022723"/>
    </source>
</evidence>
<comment type="catalytic activity">
    <reaction evidence="1">
        <text>beta-D-fructose 1,6-bisphosphate + H2O = beta-D-fructose 6-phosphate + phosphate</text>
        <dbReference type="Rhea" id="RHEA:11064"/>
        <dbReference type="ChEBI" id="CHEBI:15377"/>
        <dbReference type="ChEBI" id="CHEBI:32966"/>
        <dbReference type="ChEBI" id="CHEBI:43474"/>
        <dbReference type="ChEBI" id="CHEBI:57634"/>
        <dbReference type="EC" id="3.1.3.11"/>
    </reaction>
</comment>
<comment type="pathway">
    <text evidence="7">Carbohydrate biosynthesis.</text>
</comment>
<keyword evidence="10" id="KW-1185">Reference proteome</keyword>
<dbReference type="InterPro" id="IPR004464">
    <property type="entry name" value="FBPase_class-2/SBPase"/>
</dbReference>
<keyword evidence="5" id="KW-0464">Manganese</keyword>
<dbReference type="Gene3D" id="3.30.540.10">
    <property type="entry name" value="Fructose-1,6-Bisphosphatase, subunit A, domain 1"/>
    <property type="match status" value="1"/>
</dbReference>
<dbReference type="PANTHER" id="PTHR30447:SF0">
    <property type="entry name" value="FRUCTOSE-1,6-BISPHOSPHATASE 1 CLASS 2-RELATED"/>
    <property type="match status" value="1"/>
</dbReference>
<keyword evidence="4 9" id="KW-0378">Hydrolase</keyword>
<evidence type="ECO:0000256" key="5">
    <source>
        <dbReference type="ARBA" id="ARBA00023211"/>
    </source>
</evidence>
<evidence type="ECO:0000313" key="9">
    <source>
        <dbReference type="EMBL" id="MFB5265867.1"/>
    </source>
</evidence>
<proteinExistence type="inferred from homology"/>
<evidence type="ECO:0000313" key="10">
    <source>
        <dbReference type="Proteomes" id="UP001580346"/>
    </source>
</evidence>
<dbReference type="SUPFAM" id="SSF56655">
    <property type="entry name" value="Carbohydrate phosphatase"/>
    <property type="match status" value="1"/>
</dbReference>
<evidence type="ECO:0000256" key="2">
    <source>
        <dbReference type="ARBA" id="ARBA00008989"/>
    </source>
</evidence>
<dbReference type="Gene3D" id="3.40.190.90">
    <property type="match status" value="1"/>
</dbReference>
<comment type="similarity">
    <text evidence="2 8">Belongs to the FBPase class 2 family.</text>
</comment>
<protein>
    <recommendedName>
        <fullName evidence="8">Fructose-1,6-bisphosphatase</fullName>
    </recommendedName>
</protein>
<keyword evidence="3" id="KW-0479">Metal-binding</keyword>
<sequence>MESQLALELVRITEAAALESARWIGRGDKNSADDAATTAIRSHFNTVPMDGTVVIGEGEMDEAPMLYIGERVGNRKGPKMDIAVDPLEGTETVAKGLNNAISVIAAAPQGSLLHAPDMYMQKLAVGPKLAGSLSLDDPLEQTLAKAALLLDRPLTDLTVSILDRERHRSIIEVLRQAGVRIKLLGHGDVMAAIDTCTEDSGVDLYIGSGGAPEGVLAAAAMKCMGGDIQGRLLPDSDEDIERCKRMGIEQPERLLTMDDMVGRQGVLFVATGVTSGDFLQGVRYLPGSRAETHSVVMYSETKTVRFVRSVHQLKEQLGTLAQAVSF</sequence>
<gene>
    <name evidence="9" type="primary">glpX</name>
    <name evidence="9" type="ORF">ACE41H_03580</name>
</gene>
<comment type="caution">
    <text evidence="9">The sequence shown here is derived from an EMBL/GenBank/DDBJ whole genome shotgun (WGS) entry which is preliminary data.</text>
</comment>
<evidence type="ECO:0000256" key="1">
    <source>
        <dbReference type="ARBA" id="ARBA00001273"/>
    </source>
</evidence>
<evidence type="ECO:0000256" key="8">
    <source>
        <dbReference type="PIRNR" id="PIRNR004532"/>
    </source>
</evidence>
<evidence type="ECO:0000256" key="4">
    <source>
        <dbReference type="ARBA" id="ARBA00022801"/>
    </source>
</evidence>
<evidence type="ECO:0000256" key="6">
    <source>
        <dbReference type="ARBA" id="ARBA00023277"/>
    </source>
</evidence>
<dbReference type="RefSeq" id="WP_375353422.1">
    <property type="nucleotide sequence ID" value="NZ_JBHHMI010000002.1"/>
</dbReference>
<dbReference type="NCBIfam" id="TIGR00330">
    <property type="entry name" value="glpX"/>
    <property type="match status" value="1"/>
</dbReference>
<accession>A0ABV5ANV5</accession>
<dbReference type="CDD" id="cd01516">
    <property type="entry name" value="FBPase_glpX"/>
    <property type="match status" value="1"/>
</dbReference>